<dbReference type="Pfam" id="PF07610">
    <property type="entry name" value="DUF1573"/>
    <property type="match status" value="1"/>
</dbReference>
<dbReference type="PANTHER" id="PTHR37833:SF1">
    <property type="entry name" value="SIGNAL PEPTIDE PROTEIN"/>
    <property type="match status" value="1"/>
</dbReference>
<accession>A0ABW4WYD3</accession>
<keyword evidence="3" id="KW-1185">Reference proteome</keyword>
<comment type="caution">
    <text evidence="2">The sequence shown here is derived from an EMBL/GenBank/DDBJ whole genome shotgun (WGS) entry which is preliminary data.</text>
</comment>
<keyword evidence="1" id="KW-0732">Signal</keyword>
<dbReference type="Proteomes" id="UP001597369">
    <property type="component" value="Unassembled WGS sequence"/>
</dbReference>
<protein>
    <submittedName>
        <fullName evidence="2">DUF1573 domain-containing protein</fullName>
    </submittedName>
</protein>
<evidence type="ECO:0000313" key="2">
    <source>
        <dbReference type="EMBL" id="MFD2066720.1"/>
    </source>
</evidence>
<dbReference type="Gene3D" id="2.60.40.10">
    <property type="entry name" value="Immunoglobulins"/>
    <property type="match status" value="1"/>
</dbReference>
<organism evidence="2 3">
    <name type="scientific">Pontibacter silvestris</name>
    <dbReference type="NCBI Taxonomy" id="2305183"/>
    <lineage>
        <taxon>Bacteria</taxon>
        <taxon>Pseudomonadati</taxon>
        <taxon>Bacteroidota</taxon>
        <taxon>Cytophagia</taxon>
        <taxon>Cytophagales</taxon>
        <taxon>Hymenobacteraceae</taxon>
        <taxon>Pontibacter</taxon>
    </lineage>
</organism>
<feature type="chain" id="PRO_5045694086" evidence="1">
    <location>
        <begin position="25"/>
        <end position="182"/>
    </location>
</feature>
<name>A0ABW4WYD3_9BACT</name>
<dbReference type="PROSITE" id="PS51257">
    <property type="entry name" value="PROKAR_LIPOPROTEIN"/>
    <property type="match status" value="1"/>
</dbReference>
<feature type="signal peptide" evidence="1">
    <location>
        <begin position="1"/>
        <end position="24"/>
    </location>
</feature>
<evidence type="ECO:0000256" key="1">
    <source>
        <dbReference type="SAM" id="SignalP"/>
    </source>
</evidence>
<dbReference type="RefSeq" id="WP_229960614.1">
    <property type="nucleotide sequence ID" value="NZ_JAJJWI010000008.1"/>
</dbReference>
<dbReference type="InterPro" id="IPR011467">
    <property type="entry name" value="DUF1573"/>
</dbReference>
<gene>
    <name evidence="2" type="ORF">ACFSKU_07475</name>
</gene>
<sequence length="182" mass="18984">MKKNFFLIASLAVAALTTSCDNSGANNNVVTADESTAAATETSQPVIENPNVASEETNAVASADAPVMAFEETEYDFGTIKQGEVVEHTFAFTNTGKSPLVIESASATCGCTAPEPPKEPIAPGEKSSIKVKFNSAGKMGQQYPTVTVRANTEPNIVKISMKGNVETSNIPTAGAEGPVRRN</sequence>
<dbReference type="InterPro" id="IPR013783">
    <property type="entry name" value="Ig-like_fold"/>
</dbReference>
<evidence type="ECO:0000313" key="3">
    <source>
        <dbReference type="Proteomes" id="UP001597369"/>
    </source>
</evidence>
<proteinExistence type="predicted"/>
<dbReference type="PANTHER" id="PTHR37833">
    <property type="entry name" value="LIPOPROTEIN-RELATED"/>
    <property type="match status" value="1"/>
</dbReference>
<dbReference type="EMBL" id="JBHUHV010000022">
    <property type="protein sequence ID" value="MFD2066720.1"/>
    <property type="molecule type" value="Genomic_DNA"/>
</dbReference>
<reference evidence="3" key="1">
    <citation type="journal article" date="2019" name="Int. J. Syst. Evol. Microbiol.">
        <title>The Global Catalogue of Microorganisms (GCM) 10K type strain sequencing project: providing services to taxonomists for standard genome sequencing and annotation.</title>
        <authorList>
            <consortium name="The Broad Institute Genomics Platform"/>
            <consortium name="The Broad Institute Genome Sequencing Center for Infectious Disease"/>
            <person name="Wu L."/>
            <person name="Ma J."/>
        </authorList>
    </citation>
    <scope>NUCLEOTIDE SEQUENCE [LARGE SCALE GENOMIC DNA]</scope>
    <source>
        <strain evidence="3">JCM 16545</strain>
    </source>
</reference>